<dbReference type="HOGENOM" id="CLU_094865_1_0_11"/>
<dbReference type="SMART" id="SM00986">
    <property type="entry name" value="UDG"/>
    <property type="match status" value="1"/>
</dbReference>
<dbReference type="NCBIfam" id="TIGR04274">
    <property type="entry name" value="hypoxanDNAglyco"/>
    <property type="match status" value="1"/>
</dbReference>
<dbReference type="InterPro" id="IPR026353">
    <property type="entry name" value="Hypoxan-DNA_Glyclase"/>
</dbReference>
<dbReference type="OrthoDB" id="9799921at2"/>
<dbReference type="InterPro" id="IPR036895">
    <property type="entry name" value="Uracil-DNA_glycosylase-like_sf"/>
</dbReference>
<sequence length="177" mass="19453">MDAEHILHTIEPVFDGRSRVLVLGTMPSPRSREVGFYYGHPQNRFWRVMERLYGLEEGSLASDPSAADPHAARRAFLLRYRIALWDVLAACDIAGASDASIANPVPNDLARILDVAPIHTVCTTGGRAAQLCRRFNGKALAQRGIKLVELPSTSPANARMRLDDLVLAYRAANVFAD</sequence>
<dbReference type="Gene3D" id="3.40.470.10">
    <property type="entry name" value="Uracil-DNA glycosylase-like domain"/>
    <property type="match status" value="1"/>
</dbReference>
<evidence type="ECO:0000259" key="1">
    <source>
        <dbReference type="SMART" id="SM00986"/>
    </source>
</evidence>
<name>B6G7J3_9ACTN</name>
<dbReference type="RefSeq" id="WP_006719357.1">
    <property type="nucleotide sequence ID" value="NZ_CP085935.1"/>
</dbReference>
<comment type="caution">
    <text evidence="2">The sequence shown here is derived from an EMBL/GenBank/DDBJ whole genome shotgun (WGS) entry which is preliminary data.</text>
</comment>
<feature type="domain" description="Uracil-DNA glycosylase-like" evidence="1">
    <location>
        <begin position="11"/>
        <end position="166"/>
    </location>
</feature>
<gene>
    <name evidence="2" type="ORF">COLSTE_00032</name>
</gene>
<proteinExistence type="predicted"/>
<organism evidence="2 3">
    <name type="scientific">Collinsella stercoris DSM 13279</name>
    <dbReference type="NCBI Taxonomy" id="445975"/>
    <lineage>
        <taxon>Bacteria</taxon>
        <taxon>Bacillati</taxon>
        <taxon>Actinomycetota</taxon>
        <taxon>Coriobacteriia</taxon>
        <taxon>Coriobacteriales</taxon>
        <taxon>Coriobacteriaceae</taxon>
        <taxon>Collinsella</taxon>
    </lineage>
</organism>
<dbReference type="STRING" id="445975.COLSTE_00032"/>
<dbReference type="GeneID" id="98002460"/>
<reference evidence="2 3" key="2">
    <citation type="submission" date="2008-10" db="EMBL/GenBank/DDBJ databases">
        <authorList>
            <person name="Fulton L."/>
            <person name="Clifton S."/>
            <person name="Fulton B."/>
            <person name="Xu J."/>
            <person name="Minx P."/>
            <person name="Pepin K.H."/>
            <person name="Johnson M."/>
            <person name="Thiruvilangam P."/>
            <person name="Bhonagiri V."/>
            <person name="Nash W.E."/>
            <person name="Mardis E.R."/>
            <person name="Wilson R.K."/>
        </authorList>
    </citation>
    <scope>NUCLEOTIDE SEQUENCE [LARGE SCALE GENOMIC DNA]</scope>
    <source>
        <strain evidence="2 3">DSM 13279</strain>
    </source>
</reference>
<keyword evidence="3" id="KW-1185">Reference proteome</keyword>
<evidence type="ECO:0000313" key="2">
    <source>
        <dbReference type="EMBL" id="EEA91763.1"/>
    </source>
</evidence>
<dbReference type="CDD" id="cd10032">
    <property type="entry name" value="UDG-F6_HDG"/>
    <property type="match status" value="1"/>
</dbReference>
<reference evidence="2 3" key="1">
    <citation type="submission" date="2008-10" db="EMBL/GenBank/DDBJ databases">
        <title>Draft genome sequence of Collinsella stercoris (DSM 13279).</title>
        <authorList>
            <person name="Sudarsanam P."/>
            <person name="Ley R."/>
            <person name="Guruge J."/>
            <person name="Turnbaugh P.J."/>
            <person name="Mahowald M."/>
            <person name="Liep D."/>
            <person name="Gordon J."/>
        </authorList>
    </citation>
    <scope>NUCLEOTIDE SEQUENCE [LARGE SCALE GENOMIC DNA]</scope>
    <source>
        <strain evidence="2 3">DSM 13279</strain>
    </source>
</reference>
<dbReference type="EMBL" id="ABXJ01000003">
    <property type="protein sequence ID" value="EEA91763.1"/>
    <property type="molecule type" value="Genomic_DNA"/>
</dbReference>
<dbReference type="Proteomes" id="UP000003560">
    <property type="component" value="Unassembled WGS sequence"/>
</dbReference>
<protein>
    <recommendedName>
        <fullName evidence="1">Uracil-DNA glycosylase-like domain-containing protein</fullName>
    </recommendedName>
</protein>
<accession>B6G7J3</accession>
<dbReference type="InterPro" id="IPR005122">
    <property type="entry name" value="Uracil-DNA_glycosylase-like"/>
</dbReference>
<dbReference type="eggNOG" id="COG3663">
    <property type="taxonomic scope" value="Bacteria"/>
</dbReference>
<dbReference type="Pfam" id="PF03167">
    <property type="entry name" value="UDG"/>
    <property type="match status" value="1"/>
</dbReference>
<dbReference type="SMART" id="SM00987">
    <property type="entry name" value="UreE_C"/>
    <property type="match status" value="1"/>
</dbReference>
<dbReference type="AlphaFoldDB" id="B6G7J3"/>
<dbReference type="SUPFAM" id="SSF52141">
    <property type="entry name" value="Uracil-DNA glycosylase-like"/>
    <property type="match status" value="1"/>
</dbReference>
<evidence type="ECO:0000313" key="3">
    <source>
        <dbReference type="Proteomes" id="UP000003560"/>
    </source>
</evidence>